<dbReference type="GO" id="GO:0061630">
    <property type="term" value="F:ubiquitin protein ligase activity"/>
    <property type="evidence" value="ECO:0007669"/>
    <property type="project" value="UniProtKB-EC"/>
</dbReference>
<feature type="active site" description="Glycyl thioester intermediate" evidence="14">
    <location>
        <position position="1396"/>
    </location>
</feature>
<keyword evidence="10 14" id="KW-0833">Ubl conjugation pathway</keyword>
<evidence type="ECO:0000256" key="14">
    <source>
        <dbReference type="PROSITE-ProRule" id="PRU01398"/>
    </source>
</evidence>
<comment type="catalytic activity">
    <reaction evidence="1">
        <text>S-ubiquitinyl-[E2 ubiquitin-conjugating enzyme]-L-cysteine + [acceptor protein]-L-lysine = [E2 ubiquitin-conjugating enzyme]-L-cysteine + N(6)-ubiquitinyl-[acceptor protein]-L-lysine.</text>
        <dbReference type="EC" id="2.3.2.27"/>
    </reaction>
</comment>
<evidence type="ECO:0000256" key="10">
    <source>
        <dbReference type="ARBA" id="ARBA00022786"/>
    </source>
</evidence>
<sequence>MSVKDPIVAAIKPFTTTDRLAALLLMTGDLETAESLQKTLPVWLTEATPEAIAAFAAAMHELQACQLKVQPALERLKPLDEFCRVELTEALTRQYGVAFDVERDGVELPGFDFGCPGTTSPDDAEKLNVIAKRSLLQAAMHNFTEDETEDDGFPAGSIVRVASTPKGVPRLTPGAFAKVCRDLDLGQRYQRHFDTAFTAGALDADIRQLKWNALKVDAHAAYLKGHIGESAFQMFEKLVLTSGTGTAPGITPILYETVPIQLQGLELFGMCLWGVVIFSKRSLKDHPADACVVYMPNEPTRPIYEYTTFALFQWYLGQQLKVSAYADFFAGYIDESNRTDFFTSLAKAEPWAIDTPAIPTTLLDFLYQSHVTKMKSDALVLAVPSAQVDADVRHKRFLGYEETGLLIANIAGLFVPVLGQLMMGVAVGQLLGEVYDGIEDWRHEDKVGAVGHLLNVAENIAMMAAFAAGTKAIGSLIRRTVAEHPDFFSRFIAVENAAGKPRLWKPDMEPYQQAAAVDGASDAEGVYRVNAQRFIRIDGGAYEVAFDSSVGKWRVRHPVRSDAFAPMVEHNSEGGWRFTHEQPQMWSSGTYVLKRIDPRLAVLDEERLETIRKITDNSVTRLYHLGEENLGLPARLKDCIERFRIEQYLGDFIVDMQAADVGSAGHAQAQLHTLPSLPGWPADRYIEVLDDEGKVTAMYPPTTLVADEELSVEVTHAQLNDGELLETVVAGLYPHEVDALLGAVVVKGDESKALAKKLGAAIKSDRRSVFRHLYQRYDQGSIGDVQKIRSVFPELPVGLAQELIEGATSTERLHLRTTGRVPMGLAQKTRQAVADVRLDRALSGLYLPDIAEVDSQKLAIQLLPRLNGWSNTLRLELRQGSLTGSLSASAGKVGATLKRIIVRTANGHEAFTAEGQSLGAASSGSNGFYQAILRAIPQGQRTAMGIANLEESEGARLRGDLLSKGLDDRPVTERAFSGAALDEPVSPASCMPADAPVLGSTHPRALLRKVQKLYPLFSDTQAHTFLDELGSDHLTRAKEVKTLQQALKTLRQALEVWSGDEGGLNSTVEKAERRHSRRQVSDIIENSWRRLSFLRNEKGMSVQGIKLDGMRVGKLPILPPQLNFDHVESLSLKNMELDNDVAYFIKAFRKIESLNLNDNKLTLLPEVLSMMPNLKQLSLANNDLQLTEQTLKKLSGMRTLENLNLSANRRLGATLDVGMQFDLRYLSLRDTCATELPKNLSRLPNLERVDLRDNEIKVLPDWLFDSPRRFSETLNVRHNPLSSTSRSQLQRYRDRIGIGMGYLEDDIERLNEQRARELWLPQEWASPVRTSIWTAIKDDPAADGLFRLLAELGNTADTEHVREDMTRRVWSVLEAAEADTPIREQLFELAANPINCTDSAALNFSHLEVAVEVDRVINPASAAHSAAAQLLTLGRGLFRLDQLEQIAQKHMAQDSKADPLEVSLAFRTGLAKTFELPGQPRHMRYASLSGVSQTMLDNAEQTIRNAELSPAFMRFLIRQPFWTDYLDRHYPRSFAALNVTYPAKMQAVFEKADSLSTADYLRQVSVIQTEKEAAQNAVFEQLTQAALRIDDLGICALPGS</sequence>
<organism evidence="16 17">
    <name type="scientific">Pseudomonas arsenicoxydans</name>
    <dbReference type="NCBI Taxonomy" id="702115"/>
    <lineage>
        <taxon>Bacteria</taxon>
        <taxon>Pseudomonadati</taxon>
        <taxon>Pseudomonadota</taxon>
        <taxon>Gammaproteobacteria</taxon>
        <taxon>Pseudomonadales</taxon>
        <taxon>Pseudomonadaceae</taxon>
        <taxon>Pseudomonas</taxon>
    </lineage>
</organism>
<dbReference type="SMART" id="SM00369">
    <property type="entry name" value="LRR_TYP"/>
    <property type="match status" value="3"/>
</dbReference>
<evidence type="ECO:0000256" key="9">
    <source>
        <dbReference type="ARBA" id="ARBA00022737"/>
    </source>
</evidence>
<dbReference type="InterPro" id="IPR051071">
    <property type="entry name" value="LRR-bact_E3_ubiq_ligases"/>
</dbReference>
<dbReference type="InterPro" id="IPR046673">
    <property type="entry name" value="ToxA_N"/>
</dbReference>
<keyword evidence="11 14" id="KW-0832">Ubl conjugation</keyword>
<evidence type="ECO:0000256" key="8">
    <source>
        <dbReference type="ARBA" id="ARBA00022679"/>
    </source>
</evidence>
<dbReference type="Gene3D" id="3.80.10.10">
    <property type="entry name" value="Ribonuclease Inhibitor"/>
    <property type="match status" value="1"/>
</dbReference>
<keyword evidence="17" id="KW-1185">Reference proteome</keyword>
<gene>
    <name evidence="16" type="ORF">CUN61_27455</name>
</gene>
<accession>A0A4V0YKK4</accession>
<keyword evidence="9" id="KW-0677">Repeat</keyword>
<evidence type="ECO:0000256" key="4">
    <source>
        <dbReference type="ARBA" id="ARBA00009868"/>
    </source>
</evidence>
<comment type="subcellular location">
    <subcellularLocation>
        <location evidence="2">Host cytoplasm</location>
    </subcellularLocation>
    <subcellularLocation>
        <location evidence="3">Secreted</location>
    </subcellularLocation>
</comment>
<dbReference type="PANTHER" id="PTHR47114">
    <property type="match status" value="1"/>
</dbReference>
<comment type="similarity">
    <text evidence="4 14">Belongs to the LRR-containing bacterial E3 ligase family.</text>
</comment>
<evidence type="ECO:0000256" key="3">
    <source>
        <dbReference type="ARBA" id="ARBA00004613"/>
    </source>
</evidence>
<dbReference type="PROSITE" id="PS52053">
    <property type="entry name" value="NEL"/>
    <property type="match status" value="1"/>
</dbReference>
<dbReference type="EC" id="2.3.2.27" evidence="5"/>
<dbReference type="InterPro" id="IPR003591">
    <property type="entry name" value="Leu-rich_rpt_typical-subtyp"/>
</dbReference>
<evidence type="ECO:0000259" key="15">
    <source>
        <dbReference type="PROSITE" id="PS52053"/>
    </source>
</evidence>
<dbReference type="Gene3D" id="1.20.58.360">
    <property type="entry name" value="Shigella T3SS effector IpaH defines"/>
    <property type="match status" value="1"/>
</dbReference>
<evidence type="ECO:0000256" key="6">
    <source>
        <dbReference type="ARBA" id="ARBA00022525"/>
    </source>
</evidence>
<name>A0A4V0YKK4_9PSED</name>
<dbReference type="GO" id="GO:0030430">
    <property type="term" value="C:host cell cytoplasm"/>
    <property type="evidence" value="ECO:0007669"/>
    <property type="project" value="UniProtKB-SubCell"/>
</dbReference>
<dbReference type="PANTHER" id="PTHR47114:SF2">
    <property type="entry name" value="OLIGODENDROCYTE-MYELIN GLYCOPROTEIN"/>
    <property type="match status" value="1"/>
</dbReference>
<dbReference type="SUPFAM" id="SSF52058">
    <property type="entry name" value="L domain-like"/>
    <property type="match status" value="1"/>
</dbReference>
<dbReference type="InterPro" id="IPR029487">
    <property type="entry name" value="NEL_dom"/>
</dbReference>
<evidence type="ECO:0000256" key="12">
    <source>
        <dbReference type="ARBA" id="ARBA00023026"/>
    </source>
</evidence>
<dbReference type="GO" id="GO:0005576">
    <property type="term" value="C:extracellular region"/>
    <property type="evidence" value="ECO:0007669"/>
    <property type="project" value="UniProtKB-SubCell"/>
</dbReference>
<keyword evidence="12" id="KW-0843">Virulence</keyword>
<dbReference type="GO" id="GO:0016567">
    <property type="term" value="P:protein ubiquitination"/>
    <property type="evidence" value="ECO:0007669"/>
    <property type="project" value="InterPro"/>
</dbReference>
<evidence type="ECO:0000313" key="16">
    <source>
        <dbReference type="EMBL" id="QAY87454.1"/>
    </source>
</evidence>
<comment type="PTM">
    <text evidence="14">Ubiquitinated in the presence of host E1 ubiquitin-activating enzyme, E2 ubiquitin-conjugating enzyme and ubiquitin.</text>
</comment>
<dbReference type="Pfam" id="PF20178">
    <property type="entry name" value="ToxA_N"/>
    <property type="match status" value="1"/>
</dbReference>
<dbReference type="Pfam" id="PF14496">
    <property type="entry name" value="NEL"/>
    <property type="match status" value="1"/>
</dbReference>
<evidence type="ECO:0000313" key="17">
    <source>
        <dbReference type="Proteomes" id="UP000291121"/>
    </source>
</evidence>
<protein>
    <recommendedName>
        <fullName evidence="5">RING-type E3 ubiquitin transferase</fullName>
        <ecNumber evidence="5">2.3.2.27</ecNumber>
    </recommendedName>
</protein>
<keyword evidence="13 14" id="KW-1035">Host cytoplasm</keyword>
<evidence type="ECO:0000256" key="13">
    <source>
        <dbReference type="ARBA" id="ARBA00023200"/>
    </source>
</evidence>
<evidence type="ECO:0000256" key="5">
    <source>
        <dbReference type="ARBA" id="ARBA00012483"/>
    </source>
</evidence>
<dbReference type="RefSeq" id="WP_208669373.1">
    <property type="nucleotide sequence ID" value="NZ_CP024767.1"/>
</dbReference>
<evidence type="ECO:0000256" key="11">
    <source>
        <dbReference type="ARBA" id="ARBA00022843"/>
    </source>
</evidence>
<keyword evidence="8 14" id="KW-0808">Transferase</keyword>
<reference evidence="16 17" key="1">
    <citation type="submission" date="2017-11" db="EMBL/GenBank/DDBJ databases">
        <title>Genome sequence of Pseudomonas arsenicoxydans ACM1.</title>
        <authorList>
            <person name="Nascimento F.X."/>
        </authorList>
    </citation>
    <scope>NUCLEOTIDE SEQUENCE [LARGE SCALE GENOMIC DNA]</scope>
    <source>
        <strain evidence="16 17">ACM1</strain>
    </source>
</reference>
<evidence type="ECO:0000256" key="1">
    <source>
        <dbReference type="ARBA" id="ARBA00000900"/>
    </source>
</evidence>
<dbReference type="EMBL" id="CP024767">
    <property type="protein sequence ID" value="QAY87454.1"/>
    <property type="molecule type" value="Genomic_DNA"/>
</dbReference>
<keyword evidence="6 14" id="KW-0964">Secreted</keyword>
<evidence type="ECO:0000256" key="2">
    <source>
        <dbReference type="ARBA" id="ARBA00004192"/>
    </source>
</evidence>
<feature type="domain" description="NEL" evidence="15">
    <location>
        <begin position="1311"/>
        <end position="1600"/>
    </location>
</feature>
<proteinExistence type="inferred from homology"/>
<dbReference type="InterPro" id="IPR032675">
    <property type="entry name" value="LRR_dom_sf"/>
</dbReference>
<evidence type="ECO:0000256" key="7">
    <source>
        <dbReference type="ARBA" id="ARBA00022614"/>
    </source>
</evidence>
<dbReference type="Proteomes" id="UP000291121">
    <property type="component" value="Chromosome"/>
</dbReference>
<keyword evidence="7" id="KW-0433">Leucine-rich repeat</keyword>